<keyword evidence="2" id="KW-1133">Transmembrane helix</keyword>
<dbReference type="SUPFAM" id="SSF52540">
    <property type="entry name" value="P-loop containing nucleoside triphosphate hydrolases"/>
    <property type="match status" value="1"/>
</dbReference>
<comment type="caution">
    <text evidence="4">The sequence shown here is derived from an EMBL/GenBank/DDBJ whole genome shotgun (WGS) entry which is preliminary data.</text>
</comment>
<reference evidence="4" key="2">
    <citation type="submission" date="2020-09" db="EMBL/GenBank/DDBJ databases">
        <authorList>
            <person name="Sun Q."/>
            <person name="Zhou Y."/>
        </authorList>
    </citation>
    <scope>NUCLEOTIDE SEQUENCE</scope>
    <source>
        <strain evidence="4">CGMCC 1.12777</strain>
    </source>
</reference>
<feature type="coiled-coil region" evidence="1">
    <location>
        <begin position="532"/>
        <end position="588"/>
    </location>
</feature>
<feature type="transmembrane region" description="Helical" evidence="2">
    <location>
        <begin position="473"/>
        <end position="495"/>
    </location>
</feature>
<dbReference type="AlphaFoldDB" id="A0A8J2ZZC8"/>
<gene>
    <name evidence="4" type="primary">yhaN</name>
    <name evidence="4" type="ORF">GCM10007096_39560</name>
</gene>
<dbReference type="InterPro" id="IPR038734">
    <property type="entry name" value="YhaN_AAA"/>
</dbReference>
<feature type="coiled-coil region" evidence="1">
    <location>
        <begin position="787"/>
        <end position="844"/>
    </location>
</feature>
<dbReference type="PANTHER" id="PTHR41259:SF1">
    <property type="entry name" value="DOUBLE-STRAND BREAK REPAIR RAD50 ATPASE, PUTATIVE-RELATED"/>
    <property type="match status" value="1"/>
</dbReference>
<dbReference type="PANTHER" id="PTHR41259">
    <property type="entry name" value="DOUBLE-STRAND BREAK REPAIR RAD50 ATPASE, PUTATIVE-RELATED"/>
    <property type="match status" value="1"/>
</dbReference>
<evidence type="ECO:0000313" key="5">
    <source>
        <dbReference type="Proteomes" id="UP000656813"/>
    </source>
</evidence>
<feature type="transmembrane region" description="Helical" evidence="2">
    <location>
        <begin position="501"/>
        <end position="519"/>
    </location>
</feature>
<reference evidence="4" key="1">
    <citation type="journal article" date="2014" name="Int. J. Syst. Evol. Microbiol.">
        <title>Complete genome sequence of Corynebacterium casei LMG S-19264T (=DSM 44701T), isolated from a smear-ripened cheese.</title>
        <authorList>
            <consortium name="US DOE Joint Genome Institute (JGI-PGF)"/>
            <person name="Walter F."/>
            <person name="Albersmeier A."/>
            <person name="Kalinowski J."/>
            <person name="Ruckert C."/>
        </authorList>
    </citation>
    <scope>NUCLEOTIDE SEQUENCE</scope>
    <source>
        <strain evidence="4">CGMCC 1.12777</strain>
    </source>
</reference>
<keyword evidence="2" id="KW-0812">Transmembrane</keyword>
<evidence type="ECO:0000256" key="2">
    <source>
        <dbReference type="SAM" id="Phobius"/>
    </source>
</evidence>
<dbReference type="Proteomes" id="UP000656813">
    <property type="component" value="Unassembled WGS sequence"/>
</dbReference>
<dbReference type="InterPro" id="IPR027417">
    <property type="entry name" value="P-loop_NTPase"/>
</dbReference>
<sequence length="998" mass="116946">MKFISVYIERFGQFYQWSQTFGEGSFLVLYGPNEAGKSTLMAFIKAILFGFPKKTELRPYISGPIEKLDIGGTLTIEIESIGRIKIERYLHKNEGQATLYLPHGDLGDEDDLQRQWLKGYSRRIYDSIFSFNLEGLKDLDRMKADEFNHYLFSTGMMGSSNIFKLENHLQKKAAHLFKPSGSVPPINKLISELSELKKKLTSWHRTLDDYKHWKQELTTLLDQQGQEEERLKATEHRHAQFLKYKACESLFIDYQFLLSKITEFTDHASFPDEGLSQYEQWHGRIVTLQGEAAELRSRQAALKERMQTITVDTAFIAKEEEIYSLRREYEFIQSVEPEFQVRNESLRLEQKEYALQLQKLGVVDASINIETLQTGFHIKQELKELLQRFESLKQKHQVLETTIDEQEDFITQLQETCNKGRENSMPDDQFQALETAIFRDQDRQLLIQEKQMKQQQMGDLEARKQTQKRIETLMIGLPSGFLLSLFVLGVVLIYFGAGLSGGLTIGFGLLFAAASFLIMRSLKGRQPVEPILKAIKKEMQRIDELLNQKSSEDQQQLKESYQVEKSKRDQLRFDTQRLEEAKQSYKENITRFDNVRFEMNQALAEIKQWAKVYGFPIVNNAVIYLDIYDLIEGVKERKIRMHHLEVQQQEHVDRKEAYEHKLEMLQQELEAPEYQPFDFEADLVKYKENQSKRRQLEDTIQELQEQEAGLMKKIARYQEECDKLLTEAGVETEEAFRHLAKRAEELRELKKQRESLWLQINHVVPQQDFLNQAMRWFETGYWAETQEEELIQEVKALKESLASKQKRIADLNSAIRQLEETIPHADLKHEYEEKRSELNDLAKQWAVYRTAKELLTEAKEAYRKTQLPKVLHQASEYIKEITAGRYKNIFFSEEDQFILELTEGKIIPLYQLSRGTKEQVYVSLRLALAAIFSAPYALPLFIDDGFVNFDDDRKEQTINLLKKIAVRRQVIILTCHEMNPNQGMERIDLSSERMESYG</sequence>
<organism evidence="4 5">
    <name type="scientific">Pullulanibacillus pueri</name>
    <dbReference type="NCBI Taxonomy" id="1437324"/>
    <lineage>
        <taxon>Bacteria</taxon>
        <taxon>Bacillati</taxon>
        <taxon>Bacillota</taxon>
        <taxon>Bacilli</taxon>
        <taxon>Bacillales</taxon>
        <taxon>Sporolactobacillaceae</taxon>
        <taxon>Pullulanibacillus</taxon>
    </lineage>
</organism>
<proteinExistence type="predicted"/>
<keyword evidence="1" id="KW-0175">Coiled coil</keyword>
<dbReference type="RefSeq" id="WP_188499109.1">
    <property type="nucleotide sequence ID" value="NZ_BMFV01000046.1"/>
</dbReference>
<dbReference type="Gene3D" id="3.40.50.300">
    <property type="entry name" value="P-loop containing nucleotide triphosphate hydrolases"/>
    <property type="match status" value="2"/>
</dbReference>
<accession>A0A8J2ZZC8</accession>
<keyword evidence="5" id="KW-1185">Reference proteome</keyword>
<name>A0A8J2ZZC8_9BACL</name>
<feature type="coiled-coil region" evidence="1">
    <location>
        <begin position="648"/>
        <end position="734"/>
    </location>
</feature>
<dbReference type="Pfam" id="PF13514">
    <property type="entry name" value="AAA_27"/>
    <property type="match status" value="1"/>
</dbReference>
<evidence type="ECO:0000313" key="4">
    <source>
        <dbReference type="EMBL" id="GGH88075.1"/>
    </source>
</evidence>
<evidence type="ECO:0000256" key="1">
    <source>
        <dbReference type="SAM" id="Coils"/>
    </source>
</evidence>
<protein>
    <recommendedName>
        <fullName evidence="3">YhaN AAA domain-containing protein</fullName>
    </recommendedName>
</protein>
<dbReference type="EMBL" id="BMFV01000046">
    <property type="protein sequence ID" value="GGH88075.1"/>
    <property type="molecule type" value="Genomic_DNA"/>
</dbReference>
<feature type="domain" description="YhaN AAA" evidence="3">
    <location>
        <begin position="1"/>
        <end position="202"/>
    </location>
</feature>
<evidence type="ECO:0000259" key="3">
    <source>
        <dbReference type="Pfam" id="PF13514"/>
    </source>
</evidence>
<keyword evidence="2" id="KW-0472">Membrane</keyword>